<organism evidence="8 9">
    <name type="scientific">Saguinus oedipus</name>
    <name type="common">Cotton-top tamarin</name>
    <name type="synonym">Oedipomidas oedipus</name>
    <dbReference type="NCBI Taxonomy" id="9490"/>
    <lineage>
        <taxon>Eukaryota</taxon>
        <taxon>Metazoa</taxon>
        <taxon>Chordata</taxon>
        <taxon>Craniata</taxon>
        <taxon>Vertebrata</taxon>
        <taxon>Euteleostomi</taxon>
        <taxon>Mammalia</taxon>
        <taxon>Eutheria</taxon>
        <taxon>Euarchontoglires</taxon>
        <taxon>Primates</taxon>
        <taxon>Haplorrhini</taxon>
        <taxon>Platyrrhini</taxon>
        <taxon>Cebidae</taxon>
        <taxon>Callitrichinae</taxon>
        <taxon>Saguinus</taxon>
    </lineage>
</organism>
<evidence type="ECO:0000256" key="2">
    <source>
        <dbReference type="ARBA" id="ARBA00010289"/>
    </source>
</evidence>
<evidence type="ECO:0000313" key="9">
    <source>
        <dbReference type="Proteomes" id="UP001266305"/>
    </source>
</evidence>
<name>A0ABQ9TF68_SAGOE</name>
<dbReference type="InterPro" id="IPR051647">
    <property type="entry name" value="Mediator_comp_sub12"/>
</dbReference>
<keyword evidence="9" id="KW-1185">Reference proteome</keyword>
<dbReference type="EMBL" id="JASSZA010000023">
    <property type="protein sequence ID" value="KAK2083369.1"/>
    <property type="molecule type" value="Genomic_DNA"/>
</dbReference>
<accession>A0ABQ9TF68</accession>
<evidence type="ECO:0000256" key="1">
    <source>
        <dbReference type="ARBA" id="ARBA00004123"/>
    </source>
</evidence>
<sequence length="380" mass="42794">MAAFGILSYEHRPLKRPRLGPPDVYPQDPKQKEDELTALNVKQGFNNQPAVSGDEHGSAKNINFNPAKISSNFSSIIAEKLRCNTLPDTGRRKPQVNQKDNFWLVTARSQSAINTWFTDLAGTKPLTQLAKKVPIFSKKEEVFGYLAKYTVPVMRAAWLIKMTCAYYAAISETKVKKRNVVDPFTEWTQIITKYLWEQLQKMAEYYRPGPAGSGGCGSTIGPLPHDVEVAIRQWDYNEKLAMFMFQDGMLDRHEFLTWVLECFEKIRPGEDELLKLLLPLLLRVTLGILVVGGQRESRKDLRKNKILEQGPLGRTRGSDGPVFTVLWGIRSVCVPVPPPCLLLYTEIGPATGWCEQSLISCYICSVNKHSTHHPCSSAPN</sequence>
<proteinExistence type="inferred from homology"/>
<dbReference type="Proteomes" id="UP001266305">
    <property type="component" value="Unassembled WGS sequence"/>
</dbReference>
<feature type="domain" description="Mediator complex subunit Med12" evidence="7">
    <location>
        <begin position="101"/>
        <end position="161"/>
    </location>
</feature>
<comment type="subcellular location">
    <subcellularLocation>
        <location evidence="1">Nucleus</location>
    </subcellularLocation>
</comment>
<protein>
    <submittedName>
        <fullName evidence="8">Mediator of RNA polymerase II transcription subunit 12</fullName>
    </submittedName>
</protein>
<keyword evidence="4" id="KW-0804">Transcription</keyword>
<comment type="similarity">
    <text evidence="2">Belongs to the Mediator complex subunit 12 family.</text>
</comment>
<dbReference type="SMART" id="SM01281">
    <property type="entry name" value="Med12"/>
    <property type="match status" value="1"/>
</dbReference>
<evidence type="ECO:0000256" key="5">
    <source>
        <dbReference type="ARBA" id="ARBA00023242"/>
    </source>
</evidence>
<evidence type="ECO:0000313" key="8">
    <source>
        <dbReference type="EMBL" id="KAK2083369.1"/>
    </source>
</evidence>
<dbReference type="PANTHER" id="PTHR46007:SF2">
    <property type="entry name" value="MEDIATOR OF RNA POLYMERASE II TRANSCRIPTION SUBUNIT 12"/>
    <property type="match status" value="1"/>
</dbReference>
<keyword evidence="5" id="KW-0539">Nucleus</keyword>
<comment type="caution">
    <text evidence="8">The sequence shown here is derived from an EMBL/GenBank/DDBJ whole genome shotgun (WGS) entry which is preliminary data.</text>
</comment>
<evidence type="ECO:0000256" key="3">
    <source>
        <dbReference type="ARBA" id="ARBA00023015"/>
    </source>
</evidence>
<evidence type="ECO:0000256" key="6">
    <source>
        <dbReference type="SAM" id="MobiDB-lite"/>
    </source>
</evidence>
<feature type="region of interest" description="Disordered" evidence="6">
    <location>
        <begin position="13"/>
        <end position="34"/>
    </location>
</feature>
<dbReference type="InterPro" id="IPR019035">
    <property type="entry name" value="Mediator_Med12"/>
</dbReference>
<evidence type="ECO:0000256" key="4">
    <source>
        <dbReference type="ARBA" id="ARBA00023163"/>
    </source>
</evidence>
<dbReference type="Pfam" id="PF09497">
    <property type="entry name" value="Med12"/>
    <property type="match status" value="1"/>
</dbReference>
<dbReference type="PANTHER" id="PTHR46007">
    <property type="entry name" value="MEDIATOR OF RNA POLYMERASE II TRANSCRIPTION SUBUNIT 12"/>
    <property type="match status" value="1"/>
</dbReference>
<keyword evidence="3" id="KW-0805">Transcription regulation</keyword>
<evidence type="ECO:0000259" key="7">
    <source>
        <dbReference type="SMART" id="SM01281"/>
    </source>
</evidence>
<reference evidence="8 9" key="1">
    <citation type="submission" date="2023-05" db="EMBL/GenBank/DDBJ databases">
        <title>B98-5 Cell Line De Novo Hybrid Assembly: An Optical Mapping Approach.</title>
        <authorList>
            <person name="Kananen K."/>
            <person name="Auerbach J.A."/>
            <person name="Kautto E."/>
            <person name="Blachly J.S."/>
        </authorList>
    </citation>
    <scope>NUCLEOTIDE SEQUENCE [LARGE SCALE GENOMIC DNA]</scope>
    <source>
        <strain evidence="8">B95-8</strain>
        <tissue evidence="8">Cell line</tissue>
    </source>
</reference>
<gene>
    <name evidence="8" type="primary">MED12</name>
    <name evidence="8" type="ORF">P7K49_038605</name>
</gene>